<dbReference type="KEGG" id="gni:GNIT_0704"/>
<dbReference type="InterPro" id="IPR013325">
    <property type="entry name" value="RNA_pol_sigma_r2"/>
</dbReference>
<evidence type="ECO:0000256" key="3">
    <source>
        <dbReference type="ARBA" id="ARBA00023082"/>
    </source>
</evidence>
<evidence type="ECO:0000256" key="2">
    <source>
        <dbReference type="ARBA" id="ARBA00023015"/>
    </source>
</evidence>
<accession>G4QFR3</accession>
<dbReference type="InterPro" id="IPR013324">
    <property type="entry name" value="RNA_pol_sigma_r3/r4-like"/>
</dbReference>
<evidence type="ECO:0000256" key="1">
    <source>
        <dbReference type="ARBA" id="ARBA00010641"/>
    </source>
</evidence>
<sequence>MEIPEHDNHRVSERLSKFDDIELVRLAKLQLPYVTAAYEVLFHRYHRQLSSVCYRYLGSLEEAEETVNDTMLNVFNNITRFEQRASFKTWIYKIAHNLSITRLRKKKLDYVNIDETKDILTEDEPTDDSENQQKMNTWLDSLSVEDRTIVVFRVVGCLEFSEIAEIVEQKLSAVKMRFKRVLEKHAS</sequence>
<dbReference type="GO" id="GO:0016987">
    <property type="term" value="F:sigma factor activity"/>
    <property type="evidence" value="ECO:0007669"/>
    <property type="project" value="UniProtKB-KW"/>
</dbReference>
<dbReference type="OrthoDB" id="9784272at2"/>
<dbReference type="InterPro" id="IPR007627">
    <property type="entry name" value="RNA_pol_sigma70_r2"/>
</dbReference>
<dbReference type="InterPro" id="IPR039425">
    <property type="entry name" value="RNA_pol_sigma-70-like"/>
</dbReference>
<dbReference type="eggNOG" id="COG1595">
    <property type="taxonomic scope" value="Bacteria"/>
</dbReference>
<protein>
    <submittedName>
        <fullName evidence="6">RNA polymerase sigma factor SigX</fullName>
    </submittedName>
</protein>
<dbReference type="Gene3D" id="1.10.10.10">
    <property type="entry name" value="Winged helix-like DNA-binding domain superfamily/Winged helix DNA-binding domain"/>
    <property type="match status" value="1"/>
</dbReference>
<keyword evidence="7" id="KW-1185">Reference proteome</keyword>
<dbReference type="AlphaFoldDB" id="G4QFR3"/>
<gene>
    <name evidence="6" type="primary">rpoE</name>
    <name evidence="6" type="ordered locus">GNIT_0704</name>
</gene>
<feature type="domain" description="RNA polymerase sigma-70 region 2" evidence="5">
    <location>
        <begin position="41"/>
        <end position="107"/>
    </location>
</feature>
<organism evidence="6 7">
    <name type="scientific">Glaciecola nitratireducens (strain JCM 12485 / KCTC 12276 / FR1064)</name>
    <dbReference type="NCBI Taxonomy" id="1085623"/>
    <lineage>
        <taxon>Bacteria</taxon>
        <taxon>Pseudomonadati</taxon>
        <taxon>Pseudomonadota</taxon>
        <taxon>Gammaproteobacteria</taxon>
        <taxon>Alteromonadales</taxon>
        <taxon>Alteromonadaceae</taxon>
        <taxon>Brumicola</taxon>
    </lineage>
</organism>
<comment type="similarity">
    <text evidence="1">Belongs to the sigma-70 factor family. ECF subfamily.</text>
</comment>
<dbReference type="PANTHER" id="PTHR43133:SF53">
    <property type="entry name" value="ECF RNA POLYMERASE SIGMA-E FACTOR"/>
    <property type="match status" value="1"/>
</dbReference>
<keyword evidence="4" id="KW-0804">Transcription</keyword>
<keyword evidence="3" id="KW-0731">Sigma factor</keyword>
<dbReference type="STRING" id="1085623.GNIT_0704"/>
<reference evidence="6 7" key="1">
    <citation type="journal article" date="2011" name="J. Bacteriol.">
        <title>Complete genome sequence of seawater bacterium Glaciecola nitratireducens FR1064T.</title>
        <authorList>
            <person name="Bian F."/>
            <person name="Qin Q.L."/>
            <person name="Xie B.B."/>
            <person name="Shu Y.L."/>
            <person name="Zhang X.Y."/>
            <person name="Yu Y."/>
            <person name="Chen B."/>
            <person name="Chen X.L."/>
            <person name="Zhou B.C."/>
            <person name="Zhang Y.Z."/>
        </authorList>
    </citation>
    <scope>NUCLEOTIDE SEQUENCE [LARGE SCALE GENOMIC DNA]</scope>
    <source>
        <strain evidence="7">JCM 12485 / KCTC 12276 / FR1064</strain>
    </source>
</reference>
<dbReference type="PANTHER" id="PTHR43133">
    <property type="entry name" value="RNA POLYMERASE ECF-TYPE SIGMA FACTO"/>
    <property type="match status" value="1"/>
</dbReference>
<dbReference type="RefSeq" id="WP_014107723.1">
    <property type="nucleotide sequence ID" value="NC_016041.1"/>
</dbReference>
<evidence type="ECO:0000259" key="5">
    <source>
        <dbReference type="Pfam" id="PF04542"/>
    </source>
</evidence>
<dbReference type="Gene3D" id="1.10.1740.10">
    <property type="match status" value="1"/>
</dbReference>
<dbReference type="Pfam" id="PF04542">
    <property type="entry name" value="Sigma70_r2"/>
    <property type="match status" value="1"/>
</dbReference>
<evidence type="ECO:0000313" key="6">
    <source>
        <dbReference type="EMBL" id="AEP28848.1"/>
    </source>
</evidence>
<dbReference type="SUPFAM" id="SSF88946">
    <property type="entry name" value="Sigma2 domain of RNA polymerase sigma factors"/>
    <property type="match status" value="1"/>
</dbReference>
<dbReference type="SUPFAM" id="SSF88659">
    <property type="entry name" value="Sigma3 and sigma4 domains of RNA polymerase sigma factors"/>
    <property type="match status" value="1"/>
</dbReference>
<dbReference type="InterPro" id="IPR036388">
    <property type="entry name" value="WH-like_DNA-bd_sf"/>
</dbReference>
<dbReference type="GO" id="GO:0006352">
    <property type="term" value="P:DNA-templated transcription initiation"/>
    <property type="evidence" value="ECO:0007669"/>
    <property type="project" value="InterPro"/>
</dbReference>
<dbReference type="InterPro" id="IPR014284">
    <property type="entry name" value="RNA_pol_sigma-70_dom"/>
</dbReference>
<keyword evidence="2" id="KW-0805">Transcription regulation</keyword>
<dbReference type="EMBL" id="CP003060">
    <property type="protein sequence ID" value="AEP28848.1"/>
    <property type="molecule type" value="Genomic_DNA"/>
</dbReference>
<dbReference type="HOGENOM" id="CLU_047691_3_4_6"/>
<dbReference type="Proteomes" id="UP000009282">
    <property type="component" value="Chromosome"/>
</dbReference>
<dbReference type="NCBIfam" id="TIGR02937">
    <property type="entry name" value="sigma70-ECF"/>
    <property type="match status" value="1"/>
</dbReference>
<evidence type="ECO:0000256" key="4">
    <source>
        <dbReference type="ARBA" id="ARBA00023163"/>
    </source>
</evidence>
<proteinExistence type="inferred from homology"/>
<evidence type="ECO:0000313" key="7">
    <source>
        <dbReference type="Proteomes" id="UP000009282"/>
    </source>
</evidence>
<name>G4QFR3_GLANF</name>